<evidence type="ECO:0000256" key="2">
    <source>
        <dbReference type="SAM" id="Phobius"/>
    </source>
</evidence>
<proteinExistence type="predicted"/>
<reference evidence="3 4" key="1">
    <citation type="submission" date="2008-12" db="EMBL/GenBank/DDBJ databases">
        <authorList>
            <person name="Fulton L."/>
            <person name="Clifton S."/>
            <person name="Fulton B."/>
            <person name="Xu J."/>
            <person name="Minx P."/>
            <person name="Pepin K.H."/>
            <person name="Johnson M."/>
            <person name="Bhonagiri V."/>
            <person name="Nash W.E."/>
            <person name="Mardis E.R."/>
            <person name="Wilson R.K."/>
        </authorList>
    </citation>
    <scope>NUCLEOTIDE SEQUENCE [LARGE SCALE GENOMIC DNA]</scope>
    <source>
        <strain evidence="3 4">DSM 12042</strain>
    </source>
</reference>
<gene>
    <name evidence="3" type="ORF">HOLDEFILI_01475</name>
</gene>
<keyword evidence="2" id="KW-1133">Transmembrane helix</keyword>
<name>B9Y6N2_9FIRM</name>
<feature type="transmembrane region" description="Helical" evidence="2">
    <location>
        <begin position="69"/>
        <end position="88"/>
    </location>
</feature>
<comment type="caution">
    <text evidence="3">The sequence shown here is derived from an EMBL/GenBank/DDBJ whole genome shotgun (WGS) entry which is preliminary data.</text>
</comment>
<feature type="region of interest" description="Disordered" evidence="1">
    <location>
        <begin position="14"/>
        <end position="60"/>
    </location>
</feature>
<evidence type="ECO:0000313" key="4">
    <source>
        <dbReference type="Proteomes" id="UP000005950"/>
    </source>
</evidence>
<dbReference type="AlphaFoldDB" id="B9Y6N2"/>
<evidence type="ECO:0000313" key="3">
    <source>
        <dbReference type="EMBL" id="EEF68366.1"/>
    </source>
</evidence>
<protein>
    <submittedName>
        <fullName evidence="3">Uncharacterized protein</fullName>
    </submittedName>
</protein>
<organism evidence="3 4">
    <name type="scientific">Holdemania filiformis DSM 12042</name>
    <dbReference type="NCBI Taxonomy" id="545696"/>
    <lineage>
        <taxon>Bacteria</taxon>
        <taxon>Bacillati</taxon>
        <taxon>Bacillota</taxon>
        <taxon>Erysipelotrichia</taxon>
        <taxon>Erysipelotrichales</taxon>
        <taxon>Erysipelotrichaceae</taxon>
        <taxon>Holdemania</taxon>
    </lineage>
</organism>
<evidence type="ECO:0000256" key="1">
    <source>
        <dbReference type="SAM" id="MobiDB-lite"/>
    </source>
</evidence>
<dbReference type="EMBL" id="ACCF01000083">
    <property type="protein sequence ID" value="EEF68366.1"/>
    <property type="molecule type" value="Genomic_DNA"/>
</dbReference>
<dbReference type="Proteomes" id="UP000005950">
    <property type="component" value="Unassembled WGS sequence"/>
</dbReference>
<keyword evidence="2" id="KW-0812">Transmembrane</keyword>
<reference evidence="3 4" key="2">
    <citation type="submission" date="2009-02" db="EMBL/GenBank/DDBJ databases">
        <title>Draft genome sequence of Holdemania filiformis DSM 12042.</title>
        <authorList>
            <person name="Sudarsanam P."/>
            <person name="Ley R."/>
            <person name="Guruge J."/>
            <person name="Turnbaugh P.J."/>
            <person name="Mahowald M."/>
            <person name="Liep D."/>
            <person name="Gordon J."/>
        </authorList>
    </citation>
    <scope>NUCLEOTIDE SEQUENCE [LARGE SCALE GENOMIC DNA]</scope>
    <source>
        <strain evidence="3 4">DSM 12042</strain>
    </source>
</reference>
<feature type="compositionally biased region" description="Basic and acidic residues" evidence="1">
    <location>
        <begin position="15"/>
        <end position="40"/>
    </location>
</feature>
<sequence>MAAAVSSGLRFAVGLEHRDKSPDRIDQPADPHDAERKEIQDAQSVVSADEMMDAENSEKEGDKKHQYRIIFFMIIHKVNLLCSIFAFVNTVYQIYLKTIGKTYEEFRKKITIQQKLEDIL</sequence>
<accession>B9Y6N2</accession>
<keyword evidence="2" id="KW-0472">Membrane</keyword>
<dbReference type="HOGENOM" id="CLU_2046436_0_0_9"/>